<evidence type="ECO:0000259" key="9">
    <source>
        <dbReference type="Pfam" id="PF00696"/>
    </source>
</evidence>
<gene>
    <name evidence="8 10" type="primary">argB</name>
    <name evidence="10" type="ORF">Schim_165</name>
</gene>
<name>A0A1C9C8Y1_9FLOR</name>
<dbReference type="Gene3D" id="3.40.1160.10">
    <property type="entry name" value="Acetylglutamate kinase-like"/>
    <property type="match status" value="1"/>
</dbReference>
<dbReference type="PRINTS" id="PR00474">
    <property type="entry name" value="GLU5KINASE"/>
</dbReference>
<dbReference type="InterPro" id="IPR004662">
    <property type="entry name" value="AcgluKinase_fam"/>
</dbReference>
<keyword evidence="2 8" id="KW-0055">Arginine biosynthesis</keyword>
<dbReference type="HAMAP" id="MF_00082">
    <property type="entry name" value="ArgB"/>
    <property type="match status" value="1"/>
</dbReference>
<dbReference type="GO" id="GO:0005737">
    <property type="term" value="C:cytoplasm"/>
    <property type="evidence" value="ECO:0007669"/>
    <property type="project" value="InterPro"/>
</dbReference>
<feature type="binding site" evidence="8">
    <location>
        <position position="179"/>
    </location>
    <ligand>
        <name>substrate</name>
    </ligand>
</feature>
<dbReference type="InterPro" id="IPR037528">
    <property type="entry name" value="ArgB"/>
</dbReference>
<evidence type="ECO:0000256" key="5">
    <source>
        <dbReference type="ARBA" id="ARBA00022741"/>
    </source>
</evidence>
<accession>A0A1C9C8Y1</accession>
<dbReference type="GO" id="GO:0003991">
    <property type="term" value="F:acetylglutamate kinase activity"/>
    <property type="evidence" value="ECO:0007669"/>
    <property type="project" value="UniProtKB-UniRule"/>
</dbReference>
<feature type="binding site" evidence="8">
    <location>
        <position position="86"/>
    </location>
    <ligand>
        <name>substrate</name>
    </ligand>
</feature>
<keyword evidence="7 8" id="KW-0067">ATP-binding</keyword>
<reference evidence="10" key="1">
    <citation type="journal article" date="2016" name="BMC Biol.">
        <title>Parallel evolution of highly conserved plastid genome architecture in red seaweeds and seed plants.</title>
        <authorList>
            <person name="Lee J."/>
            <person name="Cho C.H."/>
            <person name="Park S.I."/>
            <person name="Choi J.W."/>
            <person name="Song H.S."/>
            <person name="West J.A."/>
            <person name="Bhattacharya D."/>
            <person name="Yoon H.S."/>
        </authorList>
    </citation>
    <scope>NUCLEOTIDE SEQUENCE</scope>
</reference>
<evidence type="ECO:0000256" key="3">
    <source>
        <dbReference type="ARBA" id="ARBA00022605"/>
    </source>
</evidence>
<evidence type="ECO:0000256" key="7">
    <source>
        <dbReference type="ARBA" id="ARBA00022840"/>
    </source>
</evidence>
<feature type="domain" description="Aspartate/glutamate/uridylate kinase" evidence="9">
    <location>
        <begin position="25"/>
        <end position="261"/>
    </location>
</feature>
<protein>
    <recommendedName>
        <fullName evidence="8">Acetylglutamate kinase</fullName>
        <ecNumber evidence="8">2.7.2.8</ecNumber>
    </recommendedName>
    <alternativeName>
        <fullName evidence="8">N-acetyl-L-glutamate 5-phosphotransferase</fullName>
    </alternativeName>
    <alternativeName>
        <fullName evidence="8">NAG kinase</fullName>
        <shortName evidence="8">NAGK</shortName>
    </alternativeName>
</protein>
<organism evidence="10">
    <name type="scientific">Schimmelmannia schousboei</name>
    <dbReference type="NCBI Taxonomy" id="173468"/>
    <lineage>
        <taxon>Eukaryota</taxon>
        <taxon>Rhodophyta</taxon>
        <taxon>Florideophyceae</taxon>
        <taxon>Rhodymeniophycidae</taxon>
        <taxon>Acrosymphytales</taxon>
        <taxon>Schimmelmanniaceae</taxon>
        <taxon>Schimmelmannia</taxon>
    </lineage>
</organism>
<dbReference type="PANTHER" id="PTHR23342:SF0">
    <property type="entry name" value="N-ACETYLGLUTAMATE SYNTHASE, MITOCHONDRIAL"/>
    <property type="match status" value="1"/>
</dbReference>
<comment type="function">
    <text evidence="8">Catalyzes the ATP-dependent phosphorylation of N-acetyl-L-glutamate.</text>
</comment>
<dbReference type="UniPathway" id="UPA00068">
    <property type="reaction ID" value="UER00107"/>
</dbReference>
<dbReference type="Pfam" id="PF00696">
    <property type="entry name" value="AA_kinase"/>
    <property type="match status" value="1"/>
</dbReference>
<dbReference type="GO" id="GO:0042450">
    <property type="term" value="P:L-arginine biosynthetic process via ornithine"/>
    <property type="evidence" value="ECO:0007669"/>
    <property type="project" value="UniProtKB-UniRule"/>
</dbReference>
<feature type="site" description="Transition state stabilizer" evidence="8">
    <location>
        <position position="242"/>
    </location>
</feature>
<dbReference type="PIRSF" id="PIRSF000728">
    <property type="entry name" value="NAGK"/>
    <property type="match status" value="1"/>
</dbReference>
<keyword evidence="3 8" id="KW-0028">Amino-acid biosynthesis</keyword>
<dbReference type="CDD" id="cd04250">
    <property type="entry name" value="AAK_NAGK-C"/>
    <property type="match status" value="1"/>
</dbReference>
<dbReference type="NCBIfam" id="TIGR00761">
    <property type="entry name" value="argB"/>
    <property type="match status" value="1"/>
</dbReference>
<sequence>MLDYFGRVQILNESLPLLKQCIGRTIVVKYGGSAMKSQHLKDKVIEDVLYLAKMGIKLVFVHGGGPIINNWLRKINIEPKFDNGVRVTDKETMEMVEMVLAGKVNKNLVKLLNKQNGCAVGLCGQDANLVVASSLFNVQENFVGTVKMVNTNILTVLLDSGYIPIIASVAADENGQVYNINADTFAGAIADALCADKLILLTDTPGIMYDINDPKTLVKHLNLTQAQNLGKDKVISGGMIPKVECCIKALQGNVKSTHIIDGRIEHSLLLEILTVGGIGSMITL</sequence>
<dbReference type="SUPFAM" id="SSF53633">
    <property type="entry name" value="Carbamate kinase-like"/>
    <property type="match status" value="1"/>
</dbReference>
<evidence type="ECO:0000256" key="1">
    <source>
        <dbReference type="ARBA" id="ARBA00004828"/>
    </source>
</evidence>
<evidence type="ECO:0000256" key="8">
    <source>
        <dbReference type="HAMAP-Rule" id="MF_00082"/>
    </source>
</evidence>
<comment type="pathway">
    <text evidence="1 8">Amino-acid biosynthesis; L-arginine biosynthesis; N(2)-acetyl-L-ornithine from L-glutamate: step 2/4.</text>
</comment>
<dbReference type="RefSeq" id="YP_009295911.1">
    <property type="nucleotide sequence ID" value="NC_031168.1"/>
</dbReference>
<dbReference type="InterPro" id="IPR001057">
    <property type="entry name" value="Glu/AcGlu_kinase"/>
</dbReference>
<dbReference type="InterPro" id="IPR041727">
    <property type="entry name" value="NAGK-C"/>
</dbReference>
<dbReference type="EC" id="2.7.2.8" evidence="8"/>
<feature type="binding site" evidence="8">
    <location>
        <begin position="64"/>
        <end position="65"/>
    </location>
    <ligand>
        <name>substrate</name>
    </ligand>
</feature>
<evidence type="ECO:0000313" key="10">
    <source>
        <dbReference type="EMBL" id="AOM64846.1"/>
    </source>
</evidence>
<feature type="site" description="Transition state stabilizer" evidence="8">
    <location>
        <position position="29"/>
    </location>
</feature>
<geneLocation type="plastid" evidence="10"/>
<dbReference type="InterPro" id="IPR036393">
    <property type="entry name" value="AceGlu_kinase-like_sf"/>
</dbReference>
<keyword evidence="6 8" id="KW-0418">Kinase</keyword>
<dbReference type="FunFam" id="3.40.1160.10:FF:000004">
    <property type="entry name" value="Acetylglutamate kinase"/>
    <property type="match status" value="1"/>
</dbReference>
<evidence type="ECO:0000256" key="6">
    <source>
        <dbReference type="ARBA" id="ARBA00022777"/>
    </source>
</evidence>
<keyword evidence="4 8" id="KW-0808">Transferase</keyword>
<keyword evidence="5 8" id="KW-0547">Nucleotide-binding</keyword>
<comment type="catalytic activity">
    <reaction evidence="8">
        <text>N-acetyl-L-glutamate + ATP = N-acetyl-L-glutamyl 5-phosphate + ADP</text>
        <dbReference type="Rhea" id="RHEA:14629"/>
        <dbReference type="ChEBI" id="CHEBI:30616"/>
        <dbReference type="ChEBI" id="CHEBI:44337"/>
        <dbReference type="ChEBI" id="CHEBI:57936"/>
        <dbReference type="ChEBI" id="CHEBI:456216"/>
        <dbReference type="EC" id="2.7.2.8"/>
    </reaction>
</comment>
<keyword evidence="10" id="KW-0934">Plastid</keyword>
<evidence type="ECO:0000256" key="4">
    <source>
        <dbReference type="ARBA" id="ARBA00022679"/>
    </source>
</evidence>
<dbReference type="EMBL" id="KX284711">
    <property type="protein sequence ID" value="AOM64846.1"/>
    <property type="molecule type" value="Genomic_DNA"/>
</dbReference>
<dbReference type="InterPro" id="IPR001048">
    <property type="entry name" value="Asp/Glu/Uridylate_kinase"/>
</dbReference>
<evidence type="ECO:0000256" key="2">
    <source>
        <dbReference type="ARBA" id="ARBA00022571"/>
    </source>
</evidence>
<proteinExistence type="inferred from homology"/>
<dbReference type="AlphaFoldDB" id="A0A1C9C8Y1"/>
<dbReference type="GO" id="GO:0005524">
    <property type="term" value="F:ATP binding"/>
    <property type="evidence" value="ECO:0007669"/>
    <property type="project" value="UniProtKB-UniRule"/>
</dbReference>
<dbReference type="PANTHER" id="PTHR23342">
    <property type="entry name" value="N-ACETYLGLUTAMATE SYNTHASE"/>
    <property type="match status" value="1"/>
</dbReference>
<comment type="similarity">
    <text evidence="8">Belongs to the acetylglutamate kinase family. ArgB subfamily.</text>
</comment>
<dbReference type="GeneID" id="29071296"/>